<keyword evidence="4" id="KW-0808">Transferase</keyword>
<feature type="coiled-coil region" evidence="7">
    <location>
        <begin position="522"/>
        <end position="549"/>
    </location>
</feature>
<dbReference type="SUPFAM" id="SSF47384">
    <property type="entry name" value="Homodimeric domain of signal transducing histidine kinase"/>
    <property type="match status" value="1"/>
</dbReference>
<dbReference type="InterPro" id="IPR035965">
    <property type="entry name" value="PAS-like_dom_sf"/>
</dbReference>
<dbReference type="InterPro" id="IPR050351">
    <property type="entry name" value="BphY/WalK/GraS-like"/>
</dbReference>
<dbReference type="NCBIfam" id="TIGR00229">
    <property type="entry name" value="sensory_box"/>
    <property type="match status" value="2"/>
</dbReference>
<evidence type="ECO:0000256" key="8">
    <source>
        <dbReference type="SAM" id="MobiDB-lite"/>
    </source>
</evidence>
<dbReference type="InterPro" id="IPR036890">
    <property type="entry name" value="HATPase_C_sf"/>
</dbReference>
<comment type="catalytic activity">
    <reaction evidence="1">
        <text>ATP + protein L-histidine = ADP + protein N-phospho-L-histidine.</text>
        <dbReference type="EC" id="2.7.13.3"/>
    </reaction>
</comment>
<dbReference type="InterPro" id="IPR005467">
    <property type="entry name" value="His_kinase_dom"/>
</dbReference>
<dbReference type="SMART" id="SM00086">
    <property type="entry name" value="PAC"/>
    <property type="match status" value="2"/>
</dbReference>
<evidence type="ECO:0000313" key="12">
    <source>
        <dbReference type="EMBL" id="MBK1712969.1"/>
    </source>
</evidence>
<evidence type="ECO:0000256" key="5">
    <source>
        <dbReference type="ARBA" id="ARBA00022777"/>
    </source>
</evidence>
<keyword evidence="5 12" id="KW-0418">Kinase</keyword>
<dbReference type="Gene3D" id="1.10.287.130">
    <property type="match status" value="1"/>
</dbReference>
<evidence type="ECO:0000259" key="11">
    <source>
        <dbReference type="PROSITE" id="PS50113"/>
    </source>
</evidence>
<dbReference type="InterPro" id="IPR013656">
    <property type="entry name" value="PAS_4"/>
</dbReference>
<keyword evidence="6 9" id="KW-0472">Membrane</keyword>
<keyword evidence="3" id="KW-0597">Phosphoprotein</keyword>
<dbReference type="Gene3D" id="3.30.450.20">
    <property type="entry name" value="PAS domain"/>
    <property type="match status" value="2"/>
</dbReference>
<accession>A0ABS1DUB6</accession>
<organism evidence="12 13">
    <name type="scientific">Rubrivivax gelatinosus</name>
    <name type="common">Rhodocyclus gelatinosus</name>
    <name type="synonym">Rhodopseudomonas gelatinosa</name>
    <dbReference type="NCBI Taxonomy" id="28068"/>
    <lineage>
        <taxon>Bacteria</taxon>
        <taxon>Pseudomonadati</taxon>
        <taxon>Pseudomonadota</taxon>
        <taxon>Betaproteobacteria</taxon>
        <taxon>Burkholderiales</taxon>
        <taxon>Sphaerotilaceae</taxon>
        <taxon>Rubrivivax</taxon>
    </lineage>
</organism>
<dbReference type="InterPro" id="IPR000014">
    <property type="entry name" value="PAS"/>
</dbReference>
<keyword evidence="9" id="KW-1133">Transmembrane helix</keyword>
<evidence type="ECO:0000256" key="9">
    <source>
        <dbReference type="SAM" id="Phobius"/>
    </source>
</evidence>
<dbReference type="EMBL" id="NRRU01000028">
    <property type="protein sequence ID" value="MBK1712969.1"/>
    <property type="molecule type" value="Genomic_DNA"/>
</dbReference>
<evidence type="ECO:0000256" key="4">
    <source>
        <dbReference type="ARBA" id="ARBA00022679"/>
    </source>
</evidence>
<feature type="domain" description="Histidine kinase" evidence="10">
    <location>
        <begin position="502"/>
        <end position="717"/>
    </location>
</feature>
<dbReference type="RefSeq" id="WP_200378474.1">
    <property type="nucleotide sequence ID" value="NZ_NRRU01000028.1"/>
</dbReference>
<keyword evidence="13" id="KW-1185">Reference proteome</keyword>
<gene>
    <name evidence="12" type="ORF">CKO43_09280</name>
</gene>
<feature type="domain" description="PAC" evidence="11">
    <location>
        <begin position="294"/>
        <end position="347"/>
    </location>
</feature>
<evidence type="ECO:0000259" key="10">
    <source>
        <dbReference type="PROSITE" id="PS50109"/>
    </source>
</evidence>
<evidence type="ECO:0000256" key="2">
    <source>
        <dbReference type="ARBA" id="ARBA00012438"/>
    </source>
</evidence>
<evidence type="ECO:0000256" key="6">
    <source>
        <dbReference type="ARBA" id="ARBA00023136"/>
    </source>
</evidence>
<dbReference type="InterPro" id="IPR036097">
    <property type="entry name" value="HisK_dim/P_sf"/>
</dbReference>
<reference evidence="12" key="1">
    <citation type="submission" date="2017-08" db="EMBL/GenBank/DDBJ databases">
        <authorList>
            <person name="Imhoff J.F."/>
            <person name="Rahn T."/>
            <person name="Kuenzel S."/>
            <person name="Neulinger S.C."/>
        </authorList>
    </citation>
    <scope>NUCLEOTIDE SEQUENCE</scope>
    <source>
        <strain evidence="12">IM 151</strain>
    </source>
</reference>
<dbReference type="Gene3D" id="3.30.565.10">
    <property type="entry name" value="Histidine kinase-like ATPase, C-terminal domain"/>
    <property type="match status" value="1"/>
</dbReference>
<dbReference type="PANTHER" id="PTHR42878:SF15">
    <property type="entry name" value="BACTERIOPHYTOCHROME"/>
    <property type="match status" value="1"/>
</dbReference>
<dbReference type="Pfam" id="PF08448">
    <property type="entry name" value="PAS_4"/>
    <property type="match status" value="1"/>
</dbReference>
<evidence type="ECO:0000256" key="1">
    <source>
        <dbReference type="ARBA" id="ARBA00000085"/>
    </source>
</evidence>
<dbReference type="Proteomes" id="UP001041814">
    <property type="component" value="Unassembled WGS sequence"/>
</dbReference>
<dbReference type="InterPro" id="IPR004358">
    <property type="entry name" value="Sig_transdc_His_kin-like_C"/>
</dbReference>
<dbReference type="InterPro" id="IPR001610">
    <property type="entry name" value="PAC"/>
</dbReference>
<feature type="region of interest" description="Disordered" evidence="8">
    <location>
        <begin position="1"/>
        <end position="20"/>
    </location>
</feature>
<dbReference type="SUPFAM" id="SSF55785">
    <property type="entry name" value="PYP-like sensor domain (PAS domain)"/>
    <property type="match status" value="2"/>
</dbReference>
<dbReference type="PRINTS" id="PR00344">
    <property type="entry name" value="BCTRLSENSOR"/>
</dbReference>
<dbReference type="EC" id="2.7.13.3" evidence="2"/>
<dbReference type="PANTHER" id="PTHR42878">
    <property type="entry name" value="TWO-COMPONENT HISTIDINE KINASE"/>
    <property type="match status" value="1"/>
</dbReference>
<dbReference type="Pfam" id="PF02518">
    <property type="entry name" value="HATPase_c"/>
    <property type="match status" value="1"/>
</dbReference>
<dbReference type="CDD" id="cd00130">
    <property type="entry name" value="PAS"/>
    <property type="match status" value="2"/>
</dbReference>
<protein>
    <recommendedName>
        <fullName evidence="2">histidine kinase</fullName>
        <ecNumber evidence="2">2.7.13.3</ecNumber>
    </recommendedName>
</protein>
<evidence type="ECO:0000256" key="7">
    <source>
        <dbReference type="SAM" id="Coils"/>
    </source>
</evidence>
<dbReference type="PROSITE" id="PS50109">
    <property type="entry name" value="HIS_KIN"/>
    <property type="match status" value="1"/>
</dbReference>
<dbReference type="InterPro" id="IPR000700">
    <property type="entry name" value="PAS-assoc_C"/>
</dbReference>
<evidence type="ECO:0000256" key="3">
    <source>
        <dbReference type="ARBA" id="ARBA00022553"/>
    </source>
</evidence>
<name>A0ABS1DUB6_RUBGE</name>
<dbReference type="InterPro" id="IPR003661">
    <property type="entry name" value="HisK_dim/P_dom"/>
</dbReference>
<evidence type="ECO:0000313" key="13">
    <source>
        <dbReference type="Proteomes" id="UP001041814"/>
    </source>
</evidence>
<comment type="caution">
    <text evidence="12">The sequence shown here is derived from an EMBL/GenBank/DDBJ whole genome shotgun (WGS) entry which is preliminary data.</text>
</comment>
<reference evidence="12" key="2">
    <citation type="journal article" date="2020" name="Microorganisms">
        <title>Osmotic Adaptation and Compatible Solute Biosynthesis of Phototrophic Bacteria as Revealed from Genome Analyses.</title>
        <authorList>
            <person name="Imhoff J.F."/>
            <person name="Rahn T."/>
            <person name="Kunzel S."/>
            <person name="Keller A."/>
            <person name="Neulinger S.C."/>
        </authorList>
    </citation>
    <scope>NUCLEOTIDE SEQUENCE</scope>
    <source>
        <strain evidence="12">IM 151</strain>
    </source>
</reference>
<keyword evidence="7" id="KW-0175">Coiled coil</keyword>
<feature type="transmembrane region" description="Helical" evidence="9">
    <location>
        <begin position="167"/>
        <end position="187"/>
    </location>
</feature>
<dbReference type="SUPFAM" id="SSF55874">
    <property type="entry name" value="ATPase domain of HSP90 chaperone/DNA topoisomerase II/histidine kinase"/>
    <property type="match status" value="1"/>
</dbReference>
<dbReference type="InterPro" id="IPR003594">
    <property type="entry name" value="HATPase_dom"/>
</dbReference>
<keyword evidence="9" id="KW-0812">Transmembrane</keyword>
<proteinExistence type="predicted"/>
<dbReference type="PROSITE" id="PS50113">
    <property type="entry name" value="PAC"/>
    <property type="match status" value="2"/>
</dbReference>
<dbReference type="SMART" id="SM00387">
    <property type="entry name" value="HATPase_c"/>
    <property type="match status" value="1"/>
</dbReference>
<feature type="domain" description="PAC" evidence="11">
    <location>
        <begin position="421"/>
        <end position="473"/>
    </location>
</feature>
<feature type="coiled-coil region" evidence="7">
    <location>
        <begin position="464"/>
        <end position="495"/>
    </location>
</feature>
<dbReference type="CDD" id="cd00082">
    <property type="entry name" value="HisKA"/>
    <property type="match status" value="1"/>
</dbReference>
<dbReference type="GO" id="GO:0016301">
    <property type="term" value="F:kinase activity"/>
    <property type="evidence" value="ECO:0007669"/>
    <property type="project" value="UniProtKB-KW"/>
</dbReference>
<sequence>MGKSETAWPATPPGPAPEGAATAARALTERLRASVDNRWMLLLAGPVLAGALVITLLRELPENPLAVAADGLCATTSHLGWVATQAGEPAALARSGAVVGARLATLRVAAANAGVELPEITLLESRLAALGPRPTGAEMFAIADAADRVGAAVRRELVQRQHRLERWVTGLALALAVALLLPLHGLWRQRQRLRRALADYSDTLERKADAPAVDDSVSERRWRALAELSADWYWETDEQMRLSWVSGATPVTTVLGWPADELIGRRRDEMGPFETPALGWDWLHERMARQQAFRDFELRAHSRRGDHTLWIALSGRPRHDAAGRCTGYEGVGRDITERKLAYERQRENDQRWALMVDLASDWYWESDAEHRLQPVGRAVYRSAVDYLEPGDGRTRWELHATTPAELWQPHREDLEARRPFRSFEFPTDAADGTRHWVSISGIARFDGQGRFLGYRGVGRDITMRKQAEGLLRRDNEALQQAVAERTRELEQINVDLDAFSRQLAHELRTPIGHVESIARLVVDRAAARLDDDERRLLALQSQAARTMRETLDALMLLARSTVQAMPMERVDLSRLAEEASAQLPSIARSAPVNWRIQPGLQVHGCPQALRIVLANLMGNAAKFTRHVEQPAVRLSAGTDDDGRLRVVVEDNGAGFDPALAGRLFVPFSRLHAGEDYAGTGVGLSIVQRIVERHGGTVAGHGRPGRGARFEFTLAPAP</sequence>